<evidence type="ECO:0000256" key="1">
    <source>
        <dbReference type="SAM" id="Coils"/>
    </source>
</evidence>
<evidence type="ECO:0000313" key="3">
    <source>
        <dbReference type="EMBL" id="EAS02041.2"/>
    </source>
</evidence>
<dbReference type="EMBL" id="GG662548">
    <property type="protein sequence ID" value="EAS02041.2"/>
    <property type="molecule type" value="Genomic_DNA"/>
</dbReference>
<dbReference type="Proteomes" id="UP000009168">
    <property type="component" value="Unassembled WGS sequence"/>
</dbReference>
<dbReference type="InParanoid" id="I7M330"/>
<dbReference type="GeneID" id="7825634"/>
<evidence type="ECO:0000313" key="4">
    <source>
        <dbReference type="Proteomes" id="UP000009168"/>
    </source>
</evidence>
<reference evidence="4" key="1">
    <citation type="journal article" date="2006" name="PLoS Biol.">
        <title>Macronuclear genome sequence of the ciliate Tetrahymena thermophila, a model eukaryote.</title>
        <authorList>
            <person name="Eisen J.A."/>
            <person name="Coyne R.S."/>
            <person name="Wu M."/>
            <person name="Wu D."/>
            <person name="Thiagarajan M."/>
            <person name="Wortman J.R."/>
            <person name="Badger J.H."/>
            <person name="Ren Q."/>
            <person name="Amedeo P."/>
            <person name="Jones K.M."/>
            <person name="Tallon L.J."/>
            <person name="Delcher A.L."/>
            <person name="Salzberg S.L."/>
            <person name="Silva J.C."/>
            <person name="Haas B.J."/>
            <person name="Majoros W.H."/>
            <person name="Farzad M."/>
            <person name="Carlton J.M."/>
            <person name="Smith R.K. Jr."/>
            <person name="Garg J."/>
            <person name="Pearlman R.E."/>
            <person name="Karrer K.M."/>
            <person name="Sun L."/>
            <person name="Manning G."/>
            <person name="Elde N.C."/>
            <person name="Turkewitz A.P."/>
            <person name="Asai D.J."/>
            <person name="Wilkes D.E."/>
            <person name="Wang Y."/>
            <person name="Cai H."/>
            <person name="Collins K."/>
            <person name="Stewart B.A."/>
            <person name="Lee S.R."/>
            <person name="Wilamowska K."/>
            <person name="Weinberg Z."/>
            <person name="Ruzzo W.L."/>
            <person name="Wloga D."/>
            <person name="Gaertig J."/>
            <person name="Frankel J."/>
            <person name="Tsao C.-C."/>
            <person name="Gorovsky M.A."/>
            <person name="Keeling P.J."/>
            <person name="Waller R.F."/>
            <person name="Patron N.J."/>
            <person name="Cherry J.M."/>
            <person name="Stover N.A."/>
            <person name="Krieger C.J."/>
            <person name="del Toro C."/>
            <person name="Ryder H.F."/>
            <person name="Williamson S.C."/>
            <person name="Barbeau R.A."/>
            <person name="Hamilton E.P."/>
            <person name="Orias E."/>
        </authorList>
    </citation>
    <scope>NUCLEOTIDE SEQUENCE [LARGE SCALE GENOMIC DNA]</scope>
    <source>
        <strain evidence="4">SB210</strain>
    </source>
</reference>
<sequence length="917" mass="108011">MIPNQTIGYVQNVSINQKDSQQRRSFSPPEGTFKNMVNQNQMQMSFGKNQISDGQKSQFQHNSVVQVDVNPVQDYQYGQTKVIIRNQGLHSNQNSSGNNSLQLGQLSSIQNNSANCVNFSDQFNNNPLINQLMQEEINQYGSVQSFSPLVNRMMTEEQKFQQGSSNSKDNNNFINGVGGGSFSPQQFQNQVVNPQQQVIQINHQQSYSNQVLDQNNQSQPIQQQSLLNVSERSLNANQTQVHRALNTQIANSQINNKPVNIQNTNSQYLNTNQSSIINSNTQRNNQSAKNIYTQQHEYNPTYSTNQTNADIQPNQIVIERKKVESLIESNNLLNGQLTSLQKDLDIKEKALHNTYHIAFLDCKEQKLDFMQIIESYVLLCAENEKLSYGYIEKLKVIDELNMEIGELIQQKEDWKTLYEGKCLELTSSQSQANNTKQRDDLIQKLEEENEKLRFDLELEMREKEELKLIHDEQNSIQQNLPEVNLKVCDLEDKLLKILDENQQLNTMLRERVDEVEYLQNTIKQIQEQFQDQTTNDSRFQKVVKDLENEIRRMDERMEELIKEKENIINAKVSIEEENNQLRIQYQLKRQEFEEYKISQGNSSALEIQIKRKQEQIEELLLKLERAQKNFSEVQEQKETHLFESNSLKEALNKLEKRYEEKQHENMDLLTKNTELQNQIKQLKGEKDLSFLEKDLQQISFEKKQLEIALNEQQYEKERIKAQLDSARKEIDGFNKQILIQKQKQSEIELQYQDQIEKLKQEQFKESENYRFKAKIEVQEEVIASLKEKISFSEEKLNEKQLEIEEQKLLIKELRTKIDRFNMIENTLHTVDKENQTLQQQKQELILQLQNLQVIFQFLIFMQIQLNNCRKNCQGLVQRMRGYIKLQKSYLVRLIHQNKSQKIKISLIKQKFKKWKKT</sequence>
<feature type="coiled-coil region" evidence="1">
    <location>
        <begin position="508"/>
        <end position="854"/>
    </location>
</feature>
<keyword evidence="4" id="KW-1185">Reference proteome</keyword>
<dbReference type="KEGG" id="tet:TTHERM_00502320"/>
<name>I7M330_TETTS</name>
<dbReference type="RefSeq" id="XP_001022286.2">
    <property type="nucleotide sequence ID" value="XM_001022286.2"/>
</dbReference>
<feature type="compositionally biased region" description="Polar residues" evidence="2">
    <location>
        <begin position="160"/>
        <end position="174"/>
    </location>
</feature>
<organism evidence="3 4">
    <name type="scientific">Tetrahymena thermophila (strain SB210)</name>
    <dbReference type="NCBI Taxonomy" id="312017"/>
    <lineage>
        <taxon>Eukaryota</taxon>
        <taxon>Sar</taxon>
        <taxon>Alveolata</taxon>
        <taxon>Ciliophora</taxon>
        <taxon>Intramacronucleata</taxon>
        <taxon>Oligohymenophorea</taxon>
        <taxon>Hymenostomatida</taxon>
        <taxon>Tetrahymenina</taxon>
        <taxon>Tetrahymenidae</taxon>
        <taxon>Tetrahymena</taxon>
    </lineage>
</organism>
<proteinExistence type="predicted"/>
<keyword evidence="1" id="KW-0175">Coiled coil</keyword>
<dbReference type="AlphaFoldDB" id="I7M330"/>
<gene>
    <name evidence="3" type="ORF">TTHERM_00502320</name>
</gene>
<feature type="region of interest" description="Disordered" evidence="2">
    <location>
        <begin position="157"/>
        <end position="186"/>
    </location>
</feature>
<protein>
    <submittedName>
        <fullName evidence="3">Uncharacterized protein</fullName>
    </submittedName>
</protein>
<accession>I7M330</accession>
<evidence type="ECO:0000256" key="2">
    <source>
        <dbReference type="SAM" id="MobiDB-lite"/>
    </source>
</evidence>
<feature type="coiled-coil region" evidence="1">
    <location>
        <begin position="397"/>
        <end position="462"/>
    </location>
</feature>